<dbReference type="Proteomes" id="UP000198864">
    <property type="component" value="Unassembled WGS sequence"/>
</dbReference>
<dbReference type="Gene3D" id="3.30.470.20">
    <property type="entry name" value="ATP-grasp fold, B domain"/>
    <property type="match status" value="1"/>
</dbReference>
<dbReference type="GO" id="GO:0046872">
    <property type="term" value="F:metal ion binding"/>
    <property type="evidence" value="ECO:0007669"/>
    <property type="project" value="InterPro"/>
</dbReference>
<evidence type="ECO:0000313" key="6">
    <source>
        <dbReference type="EMBL" id="SCE66406.1"/>
    </source>
</evidence>
<organism evidence="6 7">
    <name type="scientific">Micromonospora saelicesensis</name>
    <dbReference type="NCBI Taxonomy" id="285676"/>
    <lineage>
        <taxon>Bacteria</taxon>
        <taxon>Bacillati</taxon>
        <taxon>Actinomycetota</taxon>
        <taxon>Actinomycetes</taxon>
        <taxon>Micromonosporales</taxon>
        <taxon>Micromonosporaceae</taxon>
        <taxon>Micromonospora</taxon>
    </lineage>
</organism>
<gene>
    <name evidence="6" type="ORF">GA0070561_0687</name>
</gene>
<sequence length="434" mass="47355">MSEARAFLLLGGYRVIARNWGFLADLAGRGLRILLITSEQWRADTTAAMARGEGPGTYLTDAAFVTGEVGIEGSFTSGVVAHVQRWQQEYDIVGVYAAGEMLVEQTGIVADALGLPGPGVRAARVCRNKYLQRFYLPQWSPRLVVVPPQGRAGLDVGPVRFPVVLKPSGRRSSSGVRAVRDPEALPALLTEYPAAETLLVEEYVTGAEYSVEAVVQHGRIVFESATQKRTTEDGSDWFVEMAHTVPAPPGAEHERLLAANRDIVGRLGLVAGIVHTELRLDRDGRPVLMEVAARTPGDGIMPLYHLATGRALEQTIMEVALDEPAAHPPPRRYARQVYLPQPRGTLQDVKLRWPGVEPQWVPEGQPWPVIAPGEADDPPALRHVIVLKERGARLGELRESGDRGVTFLIDAPTLDDLDELERQVSAAIDIIVDP</sequence>
<keyword evidence="2 4" id="KW-0547">Nucleotide-binding</keyword>
<feature type="domain" description="ATP-grasp" evidence="5">
    <location>
        <begin position="128"/>
        <end position="321"/>
    </location>
</feature>
<dbReference type="STRING" id="285676.GA0070561_0687"/>
<dbReference type="GO" id="GO:0005524">
    <property type="term" value="F:ATP binding"/>
    <property type="evidence" value="ECO:0007669"/>
    <property type="project" value="UniProtKB-UniRule"/>
</dbReference>
<dbReference type="Pfam" id="PF13535">
    <property type="entry name" value="ATP-grasp_4"/>
    <property type="match status" value="1"/>
</dbReference>
<protein>
    <submittedName>
        <fullName evidence="6">ATP-grasp domain-containing protein</fullName>
    </submittedName>
</protein>
<dbReference type="InterPro" id="IPR011761">
    <property type="entry name" value="ATP-grasp"/>
</dbReference>
<dbReference type="RefSeq" id="WP_091393937.1">
    <property type="nucleotide sequence ID" value="NZ_FMCR01000001.1"/>
</dbReference>
<keyword evidence="1" id="KW-0436">Ligase</keyword>
<dbReference type="PROSITE" id="PS50975">
    <property type="entry name" value="ATP_GRASP"/>
    <property type="match status" value="1"/>
</dbReference>
<name>A0A1C4U419_9ACTN</name>
<keyword evidence="3 4" id="KW-0067">ATP-binding</keyword>
<proteinExistence type="predicted"/>
<dbReference type="PANTHER" id="PTHR43585">
    <property type="entry name" value="FUMIPYRROLE BIOSYNTHESIS PROTEIN C"/>
    <property type="match status" value="1"/>
</dbReference>
<accession>A0A1C4U419</accession>
<evidence type="ECO:0000313" key="7">
    <source>
        <dbReference type="Proteomes" id="UP000198864"/>
    </source>
</evidence>
<evidence type="ECO:0000256" key="1">
    <source>
        <dbReference type="ARBA" id="ARBA00022598"/>
    </source>
</evidence>
<evidence type="ECO:0000256" key="3">
    <source>
        <dbReference type="ARBA" id="ARBA00022840"/>
    </source>
</evidence>
<dbReference type="PANTHER" id="PTHR43585:SF2">
    <property type="entry name" value="ATP-GRASP ENZYME FSQD"/>
    <property type="match status" value="1"/>
</dbReference>
<evidence type="ECO:0000259" key="5">
    <source>
        <dbReference type="PROSITE" id="PS50975"/>
    </source>
</evidence>
<evidence type="ECO:0000256" key="4">
    <source>
        <dbReference type="PROSITE-ProRule" id="PRU00409"/>
    </source>
</evidence>
<dbReference type="SUPFAM" id="SSF56059">
    <property type="entry name" value="Glutathione synthetase ATP-binding domain-like"/>
    <property type="match status" value="1"/>
</dbReference>
<dbReference type="EMBL" id="FMCR01000001">
    <property type="protein sequence ID" value="SCE66406.1"/>
    <property type="molecule type" value="Genomic_DNA"/>
</dbReference>
<reference evidence="6 7" key="1">
    <citation type="submission" date="2016-06" db="EMBL/GenBank/DDBJ databases">
        <authorList>
            <person name="Kjaerup R.B."/>
            <person name="Dalgaard T.S."/>
            <person name="Juul-Madsen H.R."/>
        </authorList>
    </citation>
    <scope>NUCLEOTIDE SEQUENCE [LARGE SCALE GENOMIC DNA]</scope>
    <source>
        <strain evidence="6 7">DSM 44871</strain>
    </source>
</reference>
<evidence type="ECO:0000256" key="2">
    <source>
        <dbReference type="ARBA" id="ARBA00022741"/>
    </source>
</evidence>
<dbReference type="InterPro" id="IPR052032">
    <property type="entry name" value="ATP-dep_AA_Ligase"/>
</dbReference>
<dbReference type="GO" id="GO:0016874">
    <property type="term" value="F:ligase activity"/>
    <property type="evidence" value="ECO:0007669"/>
    <property type="project" value="UniProtKB-KW"/>
</dbReference>
<dbReference type="AlphaFoldDB" id="A0A1C4U419"/>